<accession>W7XIX4</accession>
<dbReference type="AlphaFoldDB" id="W7XIX4"/>
<keyword evidence="2" id="KW-1185">Reference proteome</keyword>
<gene>
    <name evidence="1" type="ORF">TTHERM_000748978</name>
</gene>
<evidence type="ECO:0000313" key="2">
    <source>
        <dbReference type="Proteomes" id="UP000009168"/>
    </source>
</evidence>
<dbReference type="Proteomes" id="UP000009168">
    <property type="component" value="Unassembled WGS sequence"/>
</dbReference>
<sequence length="340" mass="40183">MIQLDISNKQQIQQIDLKNLVSEDPNTTIVKFLVDETYKRYIFCFLGQKKAYVWNYSQQLQEQYLFLPSIRVKKLKIEQNYILISCAFQINIFYLDTPIRFFTVIKKNFIQDKIIDFSFISDKVIAIFFIDKFELFLIQGENVNLVSQQDYSYPKILDYHLDSLSNSVKIIGMHQNGIFENNYNLDTFSYDQISECTLLISNSQIAQVQNNLNSVYPKQIKSQSINGIFLIDQQNYQSYVYLQVTVNDLQKTIQYISQYQNRQFVVSSYNIQNSFILLSNNTFSSLNLPIFQLANFNLDFENNTNLNININQNQNTQQIIFQNITINFQCFSIRPQRVFR</sequence>
<reference evidence="2" key="1">
    <citation type="journal article" date="2006" name="PLoS Biol.">
        <title>Macronuclear genome sequence of the ciliate Tetrahymena thermophila, a model eukaryote.</title>
        <authorList>
            <person name="Eisen J.A."/>
            <person name="Coyne R.S."/>
            <person name="Wu M."/>
            <person name="Wu D."/>
            <person name="Thiagarajan M."/>
            <person name="Wortman J.R."/>
            <person name="Badger J.H."/>
            <person name="Ren Q."/>
            <person name="Amedeo P."/>
            <person name="Jones K.M."/>
            <person name="Tallon L.J."/>
            <person name="Delcher A.L."/>
            <person name="Salzberg S.L."/>
            <person name="Silva J.C."/>
            <person name="Haas B.J."/>
            <person name="Majoros W.H."/>
            <person name="Farzad M."/>
            <person name="Carlton J.M."/>
            <person name="Smith R.K. Jr."/>
            <person name="Garg J."/>
            <person name="Pearlman R.E."/>
            <person name="Karrer K.M."/>
            <person name="Sun L."/>
            <person name="Manning G."/>
            <person name="Elde N.C."/>
            <person name="Turkewitz A.P."/>
            <person name="Asai D.J."/>
            <person name="Wilkes D.E."/>
            <person name="Wang Y."/>
            <person name="Cai H."/>
            <person name="Collins K."/>
            <person name="Stewart B.A."/>
            <person name="Lee S.R."/>
            <person name="Wilamowska K."/>
            <person name="Weinberg Z."/>
            <person name="Ruzzo W.L."/>
            <person name="Wloga D."/>
            <person name="Gaertig J."/>
            <person name="Frankel J."/>
            <person name="Tsao C.-C."/>
            <person name="Gorovsky M.A."/>
            <person name="Keeling P.J."/>
            <person name="Waller R.F."/>
            <person name="Patron N.J."/>
            <person name="Cherry J.M."/>
            <person name="Stover N.A."/>
            <person name="Krieger C.J."/>
            <person name="del Toro C."/>
            <person name="Ryder H.F."/>
            <person name="Williamson S.C."/>
            <person name="Barbeau R.A."/>
            <person name="Hamilton E.P."/>
            <person name="Orias E."/>
        </authorList>
    </citation>
    <scope>NUCLEOTIDE SEQUENCE [LARGE SCALE GENOMIC DNA]</scope>
    <source>
        <strain evidence="2">SB210</strain>
    </source>
</reference>
<organism evidence="1 2">
    <name type="scientific">Tetrahymena thermophila (strain SB210)</name>
    <dbReference type="NCBI Taxonomy" id="312017"/>
    <lineage>
        <taxon>Eukaryota</taxon>
        <taxon>Sar</taxon>
        <taxon>Alveolata</taxon>
        <taxon>Ciliophora</taxon>
        <taxon>Intramacronucleata</taxon>
        <taxon>Oligohymenophorea</taxon>
        <taxon>Hymenostomatida</taxon>
        <taxon>Tetrahymenina</taxon>
        <taxon>Tetrahymenidae</taxon>
        <taxon>Tetrahymena</taxon>
    </lineage>
</organism>
<dbReference type="RefSeq" id="XP_012652469.1">
    <property type="nucleotide sequence ID" value="XM_012797015.1"/>
</dbReference>
<evidence type="ECO:0000313" key="1">
    <source>
        <dbReference type="EMBL" id="EWS75011.1"/>
    </source>
</evidence>
<dbReference type="GeneID" id="24440499"/>
<dbReference type="EMBL" id="GG662726">
    <property type="protein sequence ID" value="EWS75011.1"/>
    <property type="molecule type" value="Genomic_DNA"/>
</dbReference>
<dbReference type="InParanoid" id="W7XIX4"/>
<dbReference type="KEGG" id="tet:TTHERM_000748978"/>
<protein>
    <submittedName>
        <fullName evidence="1">Uncharacterized protein</fullName>
    </submittedName>
</protein>
<name>W7XIX4_TETTS</name>
<proteinExistence type="predicted"/>